<reference evidence="7" key="1">
    <citation type="journal article" date="2023" name="Mol. Biol. Evol.">
        <title>Third-Generation Sequencing Reveals the Adaptive Role of the Epigenome in Three Deep-Sea Polychaetes.</title>
        <authorList>
            <person name="Perez M."/>
            <person name="Aroh O."/>
            <person name="Sun Y."/>
            <person name="Lan Y."/>
            <person name="Juniper S.K."/>
            <person name="Young C.R."/>
            <person name="Angers B."/>
            <person name="Qian P.Y."/>
        </authorList>
    </citation>
    <scope>NUCLEOTIDE SEQUENCE</scope>
    <source>
        <strain evidence="7">R07B-5</strain>
    </source>
</reference>
<evidence type="ECO:0000313" key="8">
    <source>
        <dbReference type="Proteomes" id="UP001209878"/>
    </source>
</evidence>
<keyword evidence="3" id="KW-0735">Signal-anchor</keyword>
<dbReference type="PANTHER" id="PTHR12270">
    <property type="entry name" value="GLYCOSYLTRANSFERASE-RELATED"/>
    <property type="match status" value="1"/>
</dbReference>
<comment type="caution">
    <text evidence="7">The sequence shown here is derived from an EMBL/GenBank/DDBJ whole genome shotgun (WGS) entry which is preliminary data.</text>
</comment>
<dbReference type="InterPro" id="IPR051292">
    <property type="entry name" value="Xyl/GlcA_transferase"/>
</dbReference>
<keyword evidence="5" id="KW-0472">Membrane</keyword>
<dbReference type="PANTHER" id="PTHR12270:SF52">
    <property type="entry name" value="GLYCOSYLTRANSFERASE-LIKE PROTEIN GNT13-RELATED"/>
    <property type="match status" value="1"/>
</dbReference>
<dbReference type="Pfam" id="PF13896">
    <property type="entry name" value="Glyco_transf_49"/>
    <property type="match status" value="1"/>
</dbReference>
<keyword evidence="6" id="KW-0325">Glycoprotein</keyword>
<gene>
    <name evidence="7" type="ORF">NP493_888g00014</name>
</gene>
<evidence type="ECO:0000256" key="4">
    <source>
        <dbReference type="ARBA" id="ARBA00022989"/>
    </source>
</evidence>
<keyword evidence="4" id="KW-1133">Transmembrane helix</keyword>
<dbReference type="GO" id="GO:0015020">
    <property type="term" value="F:glucuronosyltransferase activity"/>
    <property type="evidence" value="ECO:0007669"/>
    <property type="project" value="TreeGrafter"/>
</dbReference>
<dbReference type="GO" id="GO:0016020">
    <property type="term" value="C:membrane"/>
    <property type="evidence" value="ECO:0007669"/>
    <property type="project" value="UniProtKB-SubCell"/>
</dbReference>
<keyword evidence="2" id="KW-0812">Transmembrane</keyword>
<accession>A0AAD9KKH8</accession>
<evidence type="ECO:0000256" key="2">
    <source>
        <dbReference type="ARBA" id="ARBA00022692"/>
    </source>
</evidence>
<sequence length="253" mass="29233">MRNDEYVSLCAVAKPKGDDKCAMYKLSSRIKRTIQINILGAQTLPSEVRDVTMVTQLDASRIGRLFDMANLWKSQAFVNRKNIAIHLVINTNTYYPVNILRNIALENANTTYVFLNDVDFIPMPNIEEKLRKHLDNEKENLAKNQLFVVAAFEHIRSGLKMPESKKELIAMWQGNKTVRPVHFNTVKGEFVPNHGQGATNYNLWMASYKPYKRETHLKCYTSTRDSRGRHVNVNSPQCDRRRYTIIPMQPDTD</sequence>
<dbReference type="EMBL" id="JAODUO010000888">
    <property type="protein sequence ID" value="KAK2173269.1"/>
    <property type="molecule type" value="Genomic_DNA"/>
</dbReference>
<evidence type="ECO:0000256" key="1">
    <source>
        <dbReference type="ARBA" id="ARBA00004606"/>
    </source>
</evidence>
<proteinExistence type="predicted"/>
<keyword evidence="8" id="KW-1185">Reference proteome</keyword>
<protein>
    <submittedName>
        <fullName evidence="7">Uncharacterized protein</fullName>
    </submittedName>
</protein>
<evidence type="ECO:0000256" key="6">
    <source>
        <dbReference type="ARBA" id="ARBA00023180"/>
    </source>
</evidence>
<dbReference type="AlphaFoldDB" id="A0AAD9KKH8"/>
<dbReference type="GO" id="GO:0042285">
    <property type="term" value="F:xylosyltransferase activity"/>
    <property type="evidence" value="ECO:0007669"/>
    <property type="project" value="TreeGrafter"/>
</dbReference>
<evidence type="ECO:0000313" key="7">
    <source>
        <dbReference type="EMBL" id="KAK2173269.1"/>
    </source>
</evidence>
<dbReference type="Proteomes" id="UP001209878">
    <property type="component" value="Unassembled WGS sequence"/>
</dbReference>
<evidence type="ECO:0000256" key="5">
    <source>
        <dbReference type="ARBA" id="ARBA00023136"/>
    </source>
</evidence>
<evidence type="ECO:0000256" key="3">
    <source>
        <dbReference type="ARBA" id="ARBA00022968"/>
    </source>
</evidence>
<organism evidence="7 8">
    <name type="scientific">Ridgeia piscesae</name>
    <name type="common">Tubeworm</name>
    <dbReference type="NCBI Taxonomy" id="27915"/>
    <lineage>
        <taxon>Eukaryota</taxon>
        <taxon>Metazoa</taxon>
        <taxon>Spiralia</taxon>
        <taxon>Lophotrochozoa</taxon>
        <taxon>Annelida</taxon>
        <taxon>Polychaeta</taxon>
        <taxon>Sedentaria</taxon>
        <taxon>Canalipalpata</taxon>
        <taxon>Sabellida</taxon>
        <taxon>Siboglinidae</taxon>
        <taxon>Ridgeia</taxon>
    </lineage>
</organism>
<dbReference type="GO" id="GO:0035269">
    <property type="term" value="P:protein O-linked glycosylation via mannose"/>
    <property type="evidence" value="ECO:0007669"/>
    <property type="project" value="TreeGrafter"/>
</dbReference>
<name>A0AAD9KKH8_RIDPI</name>
<comment type="subcellular location">
    <subcellularLocation>
        <location evidence="1">Membrane</location>
        <topology evidence="1">Single-pass type II membrane protein</topology>
    </subcellularLocation>
</comment>